<dbReference type="InterPro" id="IPR000064">
    <property type="entry name" value="NLP_P60_dom"/>
</dbReference>
<evidence type="ECO:0000256" key="5">
    <source>
        <dbReference type="SAM" id="SignalP"/>
    </source>
</evidence>
<name>A0A9J6QZM3_9FIRM</name>
<keyword evidence="4" id="KW-0788">Thiol protease</keyword>
<dbReference type="PANTHER" id="PTHR47053">
    <property type="entry name" value="MUREIN DD-ENDOPEPTIDASE MEPH-RELATED"/>
    <property type="match status" value="1"/>
</dbReference>
<sequence length="262" mass="28255">MSKKMVTYAVTLAMMFSIFCLPAAVHGADGKDPQVAKTTGAKAKATSGSTIKLTWGAVSGADGYAVYRYNSKKKQYKELTTTSQTSYTDKKLKGNTTYRYKVRAYAEVNGVTYYGDYSAATKTKTKKSDPQKVVAKAKAKIGARYRSGGSGPKSFDCSGFVYWVYKNADVDAKKKVKRTSSAGLYSSLKKYKVGSSIKSIKKAKAGDIILFKRGGRYSHAAIYAGSGKIIHAANARKGVCAQSVKQLNNSGTRVAAIIRVVE</sequence>
<organism evidence="8 9">
    <name type="scientific">Hominibacterium faecale</name>
    <dbReference type="NCBI Taxonomy" id="2839743"/>
    <lineage>
        <taxon>Bacteria</taxon>
        <taxon>Bacillati</taxon>
        <taxon>Bacillota</taxon>
        <taxon>Clostridia</taxon>
        <taxon>Peptostreptococcales</taxon>
        <taxon>Anaerovoracaceae</taxon>
        <taxon>Hominibacterium</taxon>
    </lineage>
</organism>
<feature type="signal peptide" evidence="5">
    <location>
        <begin position="1"/>
        <end position="23"/>
    </location>
</feature>
<keyword evidence="5" id="KW-0732">Signal</keyword>
<reference evidence="8" key="1">
    <citation type="submission" date="2022-09" db="EMBL/GenBank/DDBJ databases">
        <title>Culturomic study of gut microbiota in children with autism spectrum disorder.</title>
        <authorList>
            <person name="Efimov B.A."/>
            <person name="Chaplin A.V."/>
            <person name="Sokolova S.R."/>
            <person name="Pikina A.P."/>
            <person name="Korzhanova M."/>
            <person name="Belova V."/>
            <person name="Korostin D."/>
        </authorList>
    </citation>
    <scope>NUCLEOTIDE SEQUENCE</scope>
    <source>
        <strain evidence="8">ASD5510</strain>
    </source>
</reference>
<evidence type="ECO:0000313" key="8">
    <source>
        <dbReference type="EMBL" id="MCU7380908.1"/>
    </source>
</evidence>
<protein>
    <submittedName>
        <fullName evidence="8">NlpC/P60 family protein</fullName>
    </submittedName>
</protein>
<dbReference type="InterPro" id="IPR036116">
    <property type="entry name" value="FN3_sf"/>
</dbReference>
<dbReference type="PROSITE" id="PS51935">
    <property type="entry name" value="NLPC_P60"/>
    <property type="match status" value="1"/>
</dbReference>
<feature type="domain" description="NlpC/P60" evidence="7">
    <location>
        <begin position="127"/>
        <end position="261"/>
    </location>
</feature>
<dbReference type="InterPro" id="IPR003961">
    <property type="entry name" value="FN3_dom"/>
</dbReference>
<dbReference type="SMART" id="SM00060">
    <property type="entry name" value="FN3"/>
    <property type="match status" value="1"/>
</dbReference>
<dbReference type="Gene3D" id="3.90.1720.10">
    <property type="entry name" value="endopeptidase domain like (from Nostoc punctiforme)"/>
    <property type="match status" value="1"/>
</dbReference>
<dbReference type="SUPFAM" id="SSF54001">
    <property type="entry name" value="Cysteine proteinases"/>
    <property type="match status" value="1"/>
</dbReference>
<feature type="chain" id="PRO_5039931559" evidence="5">
    <location>
        <begin position="24"/>
        <end position="262"/>
    </location>
</feature>
<dbReference type="GO" id="GO:0008234">
    <property type="term" value="F:cysteine-type peptidase activity"/>
    <property type="evidence" value="ECO:0007669"/>
    <property type="project" value="UniProtKB-KW"/>
</dbReference>
<dbReference type="GO" id="GO:0006508">
    <property type="term" value="P:proteolysis"/>
    <property type="evidence" value="ECO:0007669"/>
    <property type="project" value="UniProtKB-KW"/>
</dbReference>
<dbReference type="InterPro" id="IPR013783">
    <property type="entry name" value="Ig-like_fold"/>
</dbReference>
<gene>
    <name evidence="8" type="ORF">OBO34_21570</name>
</gene>
<evidence type="ECO:0000256" key="2">
    <source>
        <dbReference type="ARBA" id="ARBA00022670"/>
    </source>
</evidence>
<dbReference type="InterPro" id="IPR051202">
    <property type="entry name" value="Peptidase_C40"/>
</dbReference>
<keyword evidence="9" id="KW-1185">Reference proteome</keyword>
<dbReference type="Gene3D" id="2.60.40.10">
    <property type="entry name" value="Immunoglobulins"/>
    <property type="match status" value="1"/>
</dbReference>
<keyword evidence="2" id="KW-0645">Protease</keyword>
<dbReference type="Proteomes" id="UP001065549">
    <property type="component" value="Unassembled WGS sequence"/>
</dbReference>
<dbReference type="Pfam" id="PF00877">
    <property type="entry name" value="NLPC_P60"/>
    <property type="match status" value="1"/>
</dbReference>
<keyword evidence="3" id="KW-0378">Hydrolase</keyword>
<evidence type="ECO:0000256" key="3">
    <source>
        <dbReference type="ARBA" id="ARBA00022801"/>
    </source>
</evidence>
<dbReference type="EMBL" id="JAOSHN010000016">
    <property type="protein sequence ID" value="MCU7380908.1"/>
    <property type="molecule type" value="Genomic_DNA"/>
</dbReference>
<evidence type="ECO:0000259" key="7">
    <source>
        <dbReference type="PROSITE" id="PS51935"/>
    </source>
</evidence>
<proteinExistence type="inferred from homology"/>
<evidence type="ECO:0000313" key="9">
    <source>
        <dbReference type="Proteomes" id="UP001065549"/>
    </source>
</evidence>
<dbReference type="PROSITE" id="PS50853">
    <property type="entry name" value="FN3"/>
    <property type="match status" value="1"/>
</dbReference>
<feature type="domain" description="Fibronectin type-III" evidence="6">
    <location>
        <begin position="37"/>
        <end position="128"/>
    </location>
</feature>
<evidence type="ECO:0000259" key="6">
    <source>
        <dbReference type="PROSITE" id="PS50853"/>
    </source>
</evidence>
<evidence type="ECO:0000256" key="1">
    <source>
        <dbReference type="ARBA" id="ARBA00007074"/>
    </source>
</evidence>
<accession>A0A9J6QZM3</accession>
<dbReference type="RefSeq" id="WP_227755574.1">
    <property type="nucleotide sequence ID" value="NZ_JAJAGH010000017.1"/>
</dbReference>
<evidence type="ECO:0000256" key="4">
    <source>
        <dbReference type="ARBA" id="ARBA00022807"/>
    </source>
</evidence>
<dbReference type="InterPro" id="IPR038765">
    <property type="entry name" value="Papain-like_cys_pep_sf"/>
</dbReference>
<comment type="similarity">
    <text evidence="1">Belongs to the peptidase C40 family.</text>
</comment>
<dbReference type="AlphaFoldDB" id="A0A9J6QZM3"/>
<dbReference type="CDD" id="cd00063">
    <property type="entry name" value="FN3"/>
    <property type="match status" value="1"/>
</dbReference>
<dbReference type="PANTHER" id="PTHR47053:SF1">
    <property type="entry name" value="MUREIN DD-ENDOPEPTIDASE MEPH-RELATED"/>
    <property type="match status" value="1"/>
</dbReference>
<dbReference type="SUPFAM" id="SSF49265">
    <property type="entry name" value="Fibronectin type III"/>
    <property type="match status" value="1"/>
</dbReference>
<comment type="caution">
    <text evidence="8">The sequence shown here is derived from an EMBL/GenBank/DDBJ whole genome shotgun (WGS) entry which is preliminary data.</text>
</comment>